<comment type="caution">
    <text evidence="4">The sequence shown here is derived from an EMBL/GenBank/DDBJ whole genome shotgun (WGS) entry which is preliminary data.</text>
</comment>
<dbReference type="SUPFAM" id="SSF46689">
    <property type="entry name" value="Homeodomain-like"/>
    <property type="match status" value="1"/>
</dbReference>
<dbReference type="PRINTS" id="PR00455">
    <property type="entry name" value="HTHTETR"/>
</dbReference>
<keyword evidence="1 2" id="KW-0238">DNA-binding</keyword>
<evidence type="ECO:0000256" key="1">
    <source>
        <dbReference type="ARBA" id="ARBA00023125"/>
    </source>
</evidence>
<evidence type="ECO:0000256" key="2">
    <source>
        <dbReference type="PROSITE-ProRule" id="PRU00335"/>
    </source>
</evidence>
<keyword evidence="5" id="KW-1185">Reference proteome</keyword>
<dbReference type="GO" id="GO:0006355">
    <property type="term" value="P:regulation of DNA-templated transcription"/>
    <property type="evidence" value="ECO:0007669"/>
    <property type="project" value="UniProtKB-ARBA"/>
</dbReference>
<gene>
    <name evidence="4" type="ORF">EV139_3030</name>
</gene>
<name>A0A4Q7TIV8_9MICO</name>
<dbReference type="Proteomes" id="UP000291832">
    <property type="component" value="Unassembled WGS sequence"/>
</dbReference>
<dbReference type="InterPro" id="IPR036271">
    <property type="entry name" value="Tet_transcr_reg_TetR-rel_C_sf"/>
</dbReference>
<dbReference type="EMBL" id="SHKI01000008">
    <property type="protein sequence ID" value="RZT60584.1"/>
    <property type="molecule type" value="Genomic_DNA"/>
</dbReference>
<dbReference type="InterPro" id="IPR001647">
    <property type="entry name" value="HTH_TetR"/>
</dbReference>
<dbReference type="InterPro" id="IPR050109">
    <property type="entry name" value="HTH-type_TetR-like_transc_reg"/>
</dbReference>
<dbReference type="PROSITE" id="PS50977">
    <property type="entry name" value="HTH_TETR_2"/>
    <property type="match status" value="1"/>
</dbReference>
<sequence>MAWDTAGTKQRLLDAGARQFAAHGFAGARMDAIGADAEVNKERVYQYFGNKRGLFDAVLADRLRGLLTAAGAPGNGPDGVGAYAGALFDHFAARPELARLLAWESLEFGEAAGAPDRADTCATQVQLLSRALPGLSALGAAQLLLSLVSLCAGWWTLSHATAMIAPDATTADRRLELIAQGRALALGAIASADAAEASRSAAQNSAVR</sequence>
<dbReference type="PANTHER" id="PTHR30328:SF54">
    <property type="entry name" value="HTH-TYPE TRANSCRIPTIONAL REPRESSOR SCO4008"/>
    <property type="match status" value="1"/>
</dbReference>
<feature type="DNA-binding region" description="H-T-H motif" evidence="2">
    <location>
        <begin position="29"/>
        <end position="48"/>
    </location>
</feature>
<dbReference type="Pfam" id="PF00440">
    <property type="entry name" value="TetR_N"/>
    <property type="match status" value="1"/>
</dbReference>
<feature type="domain" description="HTH tetR-type" evidence="3">
    <location>
        <begin position="6"/>
        <end position="66"/>
    </location>
</feature>
<dbReference type="InterPro" id="IPR041467">
    <property type="entry name" value="Sco4008_C"/>
</dbReference>
<evidence type="ECO:0000313" key="4">
    <source>
        <dbReference type="EMBL" id="RZT60584.1"/>
    </source>
</evidence>
<evidence type="ECO:0000313" key="5">
    <source>
        <dbReference type="Proteomes" id="UP000291832"/>
    </source>
</evidence>
<dbReference type="InterPro" id="IPR009057">
    <property type="entry name" value="Homeodomain-like_sf"/>
</dbReference>
<dbReference type="GO" id="GO:0003677">
    <property type="term" value="F:DNA binding"/>
    <property type="evidence" value="ECO:0007669"/>
    <property type="project" value="UniProtKB-UniRule"/>
</dbReference>
<dbReference type="Pfam" id="PF17926">
    <property type="entry name" value="TetR_C_21"/>
    <property type="match status" value="1"/>
</dbReference>
<dbReference type="PANTHER" id="PTHR30328">
    <property type="entry name" value="TRANSCRIPTIONAL REPRESSOR"/>
    <property type="match status" value="1"/>
</dbReference>
<accession>A0A4Q7TIV8</accession>
<dbReference type="Gene3D" id="1.10.357.10">
    <property type="entry name" value="Tetracycline Repressor, domain 2"/>
    <property type="match status" value="1"/>
</dbReference>
<organism evidence="4 5">
    <name type="scientific">Leucobacter luti</name>
    <dbReference type="NCBI Taxonomy" id="340320"/>
    <lineage>
        <taxon>Bacteria</taxon>
        <taxon>Bacillati</taxon>
        <taxon>Actinomycetota</taxon>
        <taxon>Actinomycetes</taxon>
        <taxon>Micrococcales</taxon>
        <taxon>Microbacteriaceae</taxon>
        <taxon>Leucobacter</taxon>
    </lineage>
</organism>
<evidence type="ECO:0000259" key="3">
    <source>
        <dbReference type="PROSITE" id="PS50977"/>
    </source>
</evidence>
<dbReference type="AlphaFoldDB" id="A0A4Q7TIV8"/>
<dbReference type="RefSeq" id="WP_130455603.1">
    <property type="nucleotide sequence ID" value="NZ_QYAG01000003.1"/>
</dbReference>
<proteinExistence type="predicted"/>
<dbReference type="SUPFAM" id="SSF48498">
    <property type="entry name" value="Tetracyclin repressor-like, C-terminal domain"/>
    <property type="match status" value="1"/>
</dbReference>
<reference evidence="4 5" key="1">
    <citation type="journal article" date="2015" name="Stand. Genomic Sci.">
        <title>Genomic Encyclopedia of Bacterial and Archaeal Type Strains, Phase III: the genomes of soil and plant-associated and newly described type strains.</title>
        <authorList>
            <person name="Whitman W.B."/>
            <person name="Woyke T."/>
            <person name="Klenk H.P."/>
            <person name="Zhou Y."/>
            <person name="Lilburn T.G."/>
            <person name="Beck B.J."/>
            <person name="De Vos P."/>
            <person name="Vandamme P."/>
            <person name="Eisen J.A."/>
            <person name="Garrity G."/>
            <person name="Hugenholtz P."/>
            <person name="Kyrpides N.C."/>
        </authorList>
    </citation>
    <scope>NUCLEOTIDE SEQUENCE [LARGE SCALE GENOMIC DNA]</scope>
    <source>
        <strain evidence="4 5">RF6</strain>
    </source>
</reference>
<dbReference type="OrthoDB" id="4726108at2"/>
<protein>
    <submittedName>
        <fullName evidence="4">TetR family transcriptional regulator</fullName>
    </submittedName>
</protein>